<comment type="caution">
    <text evidence="1">The sequence shown here is derived from an EMBL/GenBank/DDBJ whole genome shotgun (WGS) entry which is preliminary data.</text>
</comment>
<organism evidence="1 2">
    <name type="scientific">Pseudonocardia zijingensis</name>
    <dbReference type="NCBI Taxonomy" id="153376"/>
    <lineage>
        <taxon>Bacteria</taxon>
        <taxon>Bacillati</taxon>
        <taxon>Actinomycetota</taxon>
        <taxon>Actinomycetes</taxon>
        <taxon>Pseudonocardiales</taxon>
        <taxon>Pseudonocardiaceae</taxon>
        <taxon>Pseudonocardia</taxon>
    </lineage>
</organism>
<sequence>MAWKQSRTTRRLLAQGELDNRLRCQICKRTIPRRSGMPVCNQPRCLSRYATQNGGEVD</sequence>
<protein>
    <submittedName>
        <fullName evidence="1">Uncharacterized protein</fullName>
    </submittedName>
</protein>
<evidence type="ECO:0000313" key="2">
    <source>
        <dbReference type="Proteomes" id="UP001499967"/>
    </source>
</evidence>
<proteinExistence type="predicted"/>
<keyword evidence="2" id="KW-1185">Reference proteome</keyword>
<gene>
    <name evidence="1" type="ORF">GCM10009559_82050</name>
</gene>
<name>A0ABP3Z2X8_9PSEU</name>
<reference evidence="2" key="1">
    <citation type="journal article" date="2019" name="Int. J. Syst. Evol. Microbiol.">
        <title>The Global Catalogue of Microorganisms (GCM) 10K type strain sequencing project: providing services to taxonomists for standard genome sequencing and annotation.</title>
        <authorList>
            <consortium name="The Broad Institute Genomics Platform"/>
            <consortium name="The Broad Institute Genome Sequencing Center for Infectious Disease"/>
            <person name="Wu L."/>
            <person name="Ma J."/>
        </authorList>
    </citation>
    <scope>NUCLEOTIDE SEQUENCE [LARGE SCALE GENOMIC DNA]</scope>
    <source>
        <strain evidence="2">JCM 11117</strain>
    </source>
</reference>
<dbReference type="RefSeq" id="WP_343947334.1">
    <property type="nucleotide sequence ID" value="NZ_BAAAHP010000377.1"/>
</dbReference>
<accession>A0ABP3Z2X8</accession>
<evidence type="ECO:0000313" key="1">
    <source>
        <dbReference type="EMBL" id="GAA0911095.1"/>
    </source>
</evidence>
<dbReference type="EMBL" id="BAAAHP010000377">
    <property type="protein sequence ID" value="GAA0911095.1"/>
    <property type="molecule type" value="Genomic_DNA"/>
</dbReference>
<dbReference type="Proteomes" id="UP001499967">
    <property type="component" value="Unassembled WGS sequence"/>
</dbReference>